<reference evidence="1" key="2">
    <citation type="submission" date="2020-07" db="EMBL/GenBank/DDBJ databases">
        <authorList>
            <person name="Vera ALvarez R."/>
            <person name="Arias-Moreno D.M."/>
            <person name="Jimenez-Jacinto V."/>
            <person name="Jimenez-Bremont J.F."/>
            <person name="Swaminathan K."/>
            <person name="Moose S.P."/>
            <person name="Guerrero-Gonzalez M.L."/>
            <person name="Marino-Ramirez L."/>
            <person name="Landsman D."/>
            <person name="Rodriguez-Kessler M."/>
            <person name="Delgado-Sanchez P."/>
        </authorList>
    </citation>
    <scope>NUCLEOTIDE SEQUENCE</scope>
    <source>
        <tissue evidence="1">Cladode</tissue>
    </source>
</reference>
<dbReference type="AlphaFoldDB" id="A0A7C8YWG8"/>
<sequence length="109" mass="12597">MPTQIPPVSLQIQHPAPHHGSHAQLCSLLDHSSGILRYHDSGILDHCPCAQNHSCCYLHDHTLFHPHNFHALCLPQPCIHRLFLEEIFPCYYLSNLWTFFLPPQLHVHQ</sequence>
<dbReference type="EMBL" id="GISG01066389">
    <property type="protein sequence ID" value="MBA4628538.1"/>
    <property type="molecule type" value="Transcribed_RNA"/>
</dbReference>
<evidence type="ECO:0000313" key="1">
    <source>
        <dbReference type="EMBL" id="MBA4628538.1"/>
    </source>
</evidence>
<reference evidence="1" key="1">
    <citation type="journal article" date="2013" name="J. Plant Res.">
        <title>Effect of fungi and light on seed germination of three Opuntia species from semiarid lands of central Mexico.</title>
        <authorList>
            <person name="Delgado-Sanchez P."/>
            <person name="Jimenez-Bremont J.F."/>
            <person name="Guerrero-Gonzalez Mde L."/>
            <person name="Flores J."/>
        </authorList>
    </citation>
    <scope>NUCLEOTIDE SEQUENCE</scope>
    <source>
        <tissue evidence="1">Cladode</tissue>
    </source>
</reference>
<organism evidence="1">
    <name type="scientific">Opuntia streptacantha</name>
    <name type="common">Prickly pear cactus</name>
    <name type="synonym">Opuntia cardona</name>
    <dbReference type="NCBI Taxonomy" id="393608"/>
    <lineage>
        <taxon>Eukaryota</taxon>
        <taxon>Viridiplantae</taxon>
        <taxon>Streptophyta</taxon>
        <taxon>Embryophyta</taxon>
        <taxon>Tracheophyta</taxon>
        <taxon>Spermatophyta</taxon>
        <taxon>Magnoliopsida</taxon>
        <taxon>eudicotyledons</taxon>
        <taxon>Gunneridae</taxon>
        <taxon>Pentapetalae</taxon>
        <taxon>Caryophyllales</taxon>
        <taxon>Cactineae</taxon>
        <taxon>Cactaceae</taxon>
        <taxon>Opuntioideae</taxon>
        <taxon>Opuntia</taxon>
    </lineage>
</organism>
<dbReference type="EMBL" id="GISG01066388">
    <property type="protein sequence ID" value="MBA4628537.1"/>
    <property type="molecule type" value="Transcribed_RNA"/>
</dbReference>
<accession>A0A7C8YWG8</accession>
<proteinExistence type="predicted"/>
<name>A0A7C8YWG8_OPUST</name>
<protein>
    <submittedName>
        <fullName evidence="1">Uncharacterized protein</fullName>
    </submittedName>
</protein>